<proteinExistence type="inferred from homology"/>
<feature type="domain" description="Major facilitator superfamily (MFS) profile" evidence="4">
    <location>
        <begin position="20"/>
        <end position="407"/>
    </location>
</feature>
<evidence type="ECO:0000256" key="3">
    <source>
        <dbReference type="SAM" id="Phobius"/>
    </source>
</evidence>
<keyword evidence="3" id="KW-0812">Transmembrane</keyword>
<dbReference type="GO" id="GO:0016020">
    <property type="term" value="C:membrane"/>
    <property type="evidence" value="ECO:0007669"/>
    <property type="project" value="UniProtKB-SubCell"/>
</dbReference>
<comment type="subcellular location">
    <subcellularLocation>
        <location evidence="1">Membrane</location>
        <topology evidence="1">Multi-pass membrane protein</topology>
    </subcellularLocation>
</comment>
<dbReference type="InterPro" id="IPR011701">
    <property type="entry name" value="MFS"/>
</dbReference>
<organism evidence="5 6">
    <name type="scientific">Friedmanniomyces simplex</name>
    <dbReference type="NCBI Taxonomy" id="329884"/>
    <lineage>
        <taxon>Eukaryota</taxon>
        <taxon>Fungi</taxon>
        <taxon>Dikarya</taxon>
        <taxon>Ascomycota</taxon>
        <taxon>Pezizomycotina</taxon>
        <taxon>Dothideomycetes</taxon>
        <taxon>Dothideomycetidae</taxon>
        <taxon>Mycosphaerellales</taxon>
        <taxon>Teratosphaeriaceae</taxon>
        <taxon>Friedmanniomyces</taxon>
    </lineage>
</organism>
<evidence type="ECO:0000256" key="2">
    <source>
        <dbReference type="ARBA" id="ARBA00006727"/>
    </source>
</evidence>
<feature type="transmembrane region" description="Helical" evidence="3">
    <location>
        <begin position="21"/>
        <end position="42"/>
    </location>
</feature>
<dbReference type="PANTHER" id="PTHR11360">
    <property type="entry name" value="MONOCARBOXYLATE TRANSPORTER"/>
    <property type="match status" value="1"/>
</dbReference>
<feature type="transmembrane region" description="Helical" evidence="3">
    <location>
        <begin position="95"/>
        <end position="117"/>
    </location>
</feature>
<evidence type="ECO:0000256" key="1">
    <source>
        <dbReference type="ARBA" id="ARBA00004141"/>
    </source>
</evidence>
<feature type="transmembrane region" description="Helical" evidence="3">
    <location>
        <begin position="220"/>
        <end position="242"/>
    </location>
</feature>
<name>A0A4U0Y208_9PEZI</name>
<reference evidence="5 6" key="1">
    <citation type="submission" date="2017-03" db="EMBL/GenBank/DDBJ databases">
        <title>Genomes of endolithic fungi from Antarctica.</title>
        <authorList>
            <person name="Coleine C."/>
            <person name="Masonjones S."/>
            <person name="Stajich J.E."/>
        </authorList>
    </citation>
    <scope>NUCLEOTIDE SEQUENCE [LARGE SCALE GENOMIC DNA]</scope>
    <source>
        <strain evidence="5 6">CCFEE 5184</strain>
    </source>
</reference>
<keyword evidence="3" id="KW-0472">Membrane</keyword>
<dbReference type="SUPFAM" id="SSF103473">
    <property type="entry name" value="MFS general substrate transporter"/>
    <property type="match status" value="1"/>
</dbReference>
<feature type="transmembrane region" description="Helical" evidence="3">
    <location>
        <begin position="62"/>
        <end position="83"/>
    </location>
</feature>
<dbReference type="PROSITE" id="PS50850">
    <property type="entry name" value="MFS"/>
    <property type="match status" value="1"/>
</dbReference>
<evidence type="ECO:0000313" key="5">
    <source>
        <dbReference type="EMBL" id="TKA82756.1"/>
    </source>
</evidence>
<accession>A0A4U0Y208</accession>
<feature type="transmembrane region" description="Helical" evidence="3">
    <location>
        <begin position="287"/>
        <end position="306"/>
    </location>
</feature>
<dbReference type="InterPro" id="IPR036259">
    <property type="entry name" value="MFS_trans_sf"/>
</dbReference>
<feature type="transmembrane region" description="Helical" evidence="3">
    <location>
        <begin position="312"/>
        <end position="336"/>
    </location>
</feature>
<dbReference type="GO" id="GO:0022857">
    <property type="term" value="F:transmembrane transporter activity"/>
    <property type="evidence" value="ECO:0007669"/>
    <property type="project" value="InterPro"/>
</dbReference>
<dbReference type="Pfam" id="PF07690">
    <property type="entry name" value="MFS_1"/>
    <property type="match status" value="1"/>
</dbReference>
<feature type="transmembrane region" description="Helical" evidence="3">
    <location>
        <begin position="179"/>
        <end position="200"/>
    </location>
</feature>
<keyword evidence="3" id="KW-1133">Transmembrane helix</keyword>
<evidence type="ECO:0000313" key="6">
    <source>
        <dbReference type="Proteomes" id="UP000309340"/>
    </source>
</evidence>
<protein>
    <recommendedName>
        <fullName evidence="4">Major facilitator superfamily (MFS) profile domain-containing protein</fullName>
    </recommendedName>
</protein>
<dbReference type="PANTHER" id="PTHR11360:SF315">
    <property type="entry name" value="TRANSPORTER MCH2-RELATED"/>
    <property type="match status" value="1"/>
</dbReference>
<keyword evidence="6" id="KW-1185">Reference proteome</keyword>
<feature type="transmembrane region" description="Helical" evidence="3">
    <location>
        <begin position="380"/>
        <end position="400"/>
    </location>
</feature>
<comment type="similarity">
    <text evidence="2">Belongs to the major facilitator superfamily. Monocarboxylate porter (TC 2.A.1.13) family.</text>
</comment>
<dbReference type="OrthoDB" id="6499973at2759"/>
<comment type="caution">
    <text evidence="5">The sequence shown here is derived from an EMBL/GenBank/DDBJ whole genome shotgun (WGS) entry which is preliminary data.</text>
</comment>
<sequence length="419" mass="45455">MPLPFDSEESNPTPPDGGYGWLCVAACFLINFATWGAVASYGVYLSSYLTTDRFESASPLDFALIGGFNFSFAMLAAPLVTVLTRRFGKHFTMPIGIALQTTGYITAGFTTSIWQLFLTQGVLVGLGIGFIYIPSLPILSQWFEARRSLANGISSAGSGVGGALFAWATGAIIDGLGLRWALCITGIITFALTSLATALIRDRNHHIKPPQLALDTTLLVRYDVLLLLAWAFVSMLGYIALLFSLSDFAFSIGLPPRQATDIIGILNLGTAVGRPLIGILSDKLSRLDVAGVLTLVCSLLCFALWIPAQSFALLAIFALLAGAVLGVFWMTIGPLCVEVVGLKHLQSLLSLSWMTIILPTTFSEVIALKIRRPGSARSYLYPQLFVGLSYLVASAIMIELHRVKRRERRSREDQAEHLR</sequence>
<feature type="transmembrane region" description="Helical" evidence="3">
    <location>
        <begin position="123"/>
        <end position="143"/>
    </location>
</feature>
<feature type="transmembrane region" description="Helical" evidence="3">
    <location>
        <begin position="155"/>
        <end position="173"/>
    </location>
</feature>
<dbReference type="InterPro" id="IPR020846">
    <property type="entry name" value="MFS_dom"/>
</dbReference>
<dbReference type="EMBL" id="NAJQ01000026">
    <property type="protein sequence ID" value="TKA82756.1"/>
    <property type="molecule type" value="Genomic_DNA"/>
</dbReference>
<evidence type="ECO:0000259" key="4">
    <source>
        <dbReference type="PROSITE" id="PS50850"/>
    </source>
</evidence>
<dbReference type="Proteomes" id="UP000309340">
    <property type="component" value="Unassembled WGS sequence"/>
</dbReference>
<dbReference type="InterPro" id="IPR050327">
    <property type="entry name" value="Proton-linked_MCT"/>
</dbReference>
<dbReference type="Gene3D" id="1.20.1250.20">
    <property type="entry name" value="MFS general substrate transporter like domains"/>
    <property type="match status" value="2"/>
</dbReference>
<dbReference type="AlphaFoldDB" id="A0A4U0Y208"/>
<gene>
    <name evidence="5" type="ORF">B0A55_01093</name>
</gene>